<dbReference type="InterPro" id="IPR050738">
    <property type="entry name" value="Sulfatase"/>
</dbReference>
<comment type="caution">
    <text evidence="3">The sequence shown here is derived from an EMBL/GenBank/DDBJ whole genome shotgun (WGS) entry which is preliminary data.</text>
</comment>
<keyword evidence="4" id="KW-1185">Reference proteome</keyword>
<organism evidence="3 4">
    <name type="scientific">Novosphingobium sediminis</name>
    <dbReference type="NCBI Taxonomy" id="707214"/>
    <lineage>
        <taxon>Bacteria</taxon>
        <taxon>Pseudomonadati</taxon>
        <taxon>Pseudomonadota</taxon>
        <taxon>Alphaproteobacteria</taxon>
        <taxon>Sphingomonadales</taxon>
        <taxon>Sphingomonadaceae</taxon>
        <taxon>Novosphingobium</taxon>
    </lineage>
</organism>
<keyword evidence="2" id="KW-0378">Hydrolase</keyword>
<dbReference type="InterPro" id="IPR024607">
    <property type="entry name" value="Sulfatase_CS"/>
</dbReference>
<dbReference type="Gene3D" id="3.30.1120.10">
    <property type="match status" value="1"/>
</dbReference>
<sequence length="144" mass="16164">MKAAGYETAQIGKWHLGSLPAFDPLKSGYDHFWGLRGGGIDIRPALSGGSLPERTLFWRYKNHGQQAARRGKWKYLKIADNTFLFDVVADPLERANLKSREPEVFKTLADAWAEWNAGMLPLDPKSYTHGFTGRTLADHYGVAE</sequence>
<evidence type="ECO:0000313" key="3">
    <source>
        <dbReference type="EMBL" id="GEN99935.1"/>
    </source>
</evidence>
<accession>A0A512AJS1</accession>
<dbReference type="AlphaFoldDB" id="A0A512AJS1"/>
<reference evidence="3 4" key="1">
    <citation type="submission" date="2019-07" db="EMBL/GenBank/DDBJ databases">
        <title>Whole genome shotgun sequence of Novosphingobium sediminis NBRC 106119.</title>
        <authorList>
            <person name="Hosoyama A."/>
            <person name="Uohara A."/>
            <person name="Ohji S."/>
            <person name="Ichikawa N."/>
        </authorList>
    </citation>
    <scope>NUCLEOTIDE SEQUENCE [LARGE SCALE GENOMIC DNA]</scope>
    <source>
        <strain evidence="3 4">NBRC 106119</strain>
    </source>
</reference>
<dbReference type="PANTHER" id="PTHR42693:SF53">
    <property type="entry name" value="ENDO-4-O-SULFATASE"/>
    <property type="match status" value="1"/>
</dbReference>
<evidence type="ECO:0000256" key="1">
    <source>
        <dbReference type="ARBA" id="ARBA00008779"/>
    </source>
</evidence>
<dbReference type="InterPro" id="IPR017850">
    <property type="entry name" value="Alkaline_phosphatase_core_sf"/>
</dbReference>
<comment type="similarity">
    <text evidence="1">Belongs to the sulfatase family.</text>
</comment>
<dbReference type="OrthoDB" id="9803751at2"/>
<dbReference type="Gene3D" id="3.40.720.10">
    <property type="entry name" value="Alkaline Phosphatase, subunit A"/>
    <property type="match status" value="1"/>
</dbReference>
<dbReference type="EMBL" id="BJYR01000012">
    <property type="protein sequence ID" value="GEN99935.1"/>
    <property type="molecule type" value="Genomic_DNA"/>
</dbReference>
<proteinExistence type="inferred from homology"/>
<evidence type="ECO:0008006" key="5">
    <source>
        <dbReference type="Google" id="ProtNLM"/>
    </source>
</evidence>
<dbReference type="SUPFAM" id="SSF53649">
    <property type="entry name" value="Alkaline phosphatase-like"/>
    <property type="match status" value="2"/>
</dbReference>
<protein>
    <recommendedName>
        <fullName evidence="5">Sulfatase N-terminal domain-containing protein</fullName>
    </recommendedName>
</protein>
<evidence type="ECO:0000256" key="2">
    <source>
        <dbReference type="ARBA" id="ARBA00022801"/>
    </source>
</evidence>
<dbReference type="PROSITE" id="PS00149">
    <property type="entry name" value="SULFATASE_2"/>
    <property type="match status" value="1"/>
</dbReference>
<dbReference type="GO" id="GO:0004065">
    <property type="term" value="F:arylsulfatase activity"/>
    <property type="evidence" value="ECO:0007669"/>
    <property type="project" value="TreeGrafter"/>
</dbReference>
<name>A0A512AJS1_9SPHN</name>
<evidence type="ECO:0000313" key="4">
    <source>
        <dbReference type="Proteomes" id="UP000321464"/>
    </source>
</evidence>
<dbReference type="Proteomes" id="UP000321464">
    <property type="component" value="Unassembled WGS sequence"/>
</dbReference>
<gene>
    <name evidence="3" type="ORF">NSE01_17680</name>
</gene>
<dbReference type="PANTHER" id="PTHR42693">
    <property type="entry name" value="ARYLSULFATASE FAMILY MEMBER"/>
    <property type="match status" value="1"/>
</dbReference>